<reference evidence="2" key="1">
    <citation type="submission" date="2020-05" db="EMBL/GenBank/DDBJ databases">
        <title>Mycena genomes resolve the evolution of fungal bioluminescence.</title>
        <authorList>
            <person name="Tsai I.J."/>
        </authorList>
    </citation>
    <scope>NUCLEOTIDE SEQUENCE</scope>
    <source>
        <strain evidence="2">CCC161011</strain>
    </source>
</reference>
<dbReference type="Proteomes" id="UP000620124">
    <property type="component" value="Unassembled WGS sequence"/>
</dbReference>
<proteinExistence type="predicted"/>
<dbReference type="PANTHER" id="PTHR38110:SF1">
    <property type="entry name" value="THIOESTERASE DOMAIN-CONTAINING PROTEIN"/>
    <property type="match status" value="1"/>
</dbReference>
<dbReference type="Gene3D" id="2.40.160.210">
    <property type="entry name" value="Acyl-CoA thioesterase, double hotdog domain"/>
    <property type="match status" value="1"/>
</dbReference>
<gene>
    <name evidence="2" type="ORF">MVEN_00353900</name>
</gene>
<evidence type="ECO:0000259" key="1">
    <source>
        <dbReference type="Pfam" id="PF13622"/>
    </source>
</evidence>
<sequence>MAPLGKAISVSYNGAPNADQKVYQGHVDPDWSGTRVPNGGYVLALAIEACIQHQACTPHRDPIHAAAHFLQPTSIAPFEVHVRTLRKGRGFTNVLADLVQQGRTRITTHLIFGILEPPRLVPPSSYARRLPLHVHPSVAIETPPRGWHFKKHIRWAHDPLLRAQNLQDSPARTNSTTVGGGGLVWGAWLELTGLNERITPASMAFLVDVFPNLPQNLPPSERLGVHPDQTWFATMTMCIEFKAPIPSCKE</sequence>
<evidence type="ECO:0000313" key="3">
    <source>
        <dbReference type="Proteomes" id="UP000620124"/>
    </source>
</evidence>
<dbReference type="InterPro" id="IPR049449">
    <property type="entry name" value="TesB_ACOT8-like_N"/>
</dbReference>
<dbReference type="OrthoDB" id="2532955at2759"/>
<dbReference type="EMBL" id="JACAZI010000003">
    <property type="protein sequence ID" value="KAF7364836.1"/>
    <property type="molecule type" value="Genomic_DNA"/>
</dbReference>
<dbReference type="AlphaFoldDB" id="A0A8H6YV20"/>
<organism evidence="2 3">
    <name type="scientific">Mycena venus</name>
    <dbReference type="NCBI Taxonomy" id="2733690"/>
    <lineage>
        <taxon>Eukaryota</taxon>
        <taxon>Fungi</taxon>
        <taxon>Dikarya</taxon>
        <taxon>Basidiomycota</taxon>
        <taxon>Agaricomycotina</taxon>
        <taxon>Agaricomycetes</taxon>
        <taxon>Agaricomycetidae</taxon>
        <taxon>Agaricales</taxon>
        <taxon>Marasmiineae</taxon>
        <taxon>Mycenaceae</taxon>
        <taxon>Mycena</taxon>
    </lineage>
</organism>
<keyword evidence="3" id="KW-1185">Reference proteome</keyword>
<feature type="domain" description="Acyl-CoA thioesterase-like N-terminal HotDog" evidence="1">
    <location>
        <begin position="28"/>
        <end position="112"/>
    </location>
</feature>
<accession>A0A8H6YV20</accession>
<dbReference type="Pfam" id="PF13622">
    <property type="entry name" value="4HBT_3"/>
    <property type="match status" value="1"/>
</dbReference>
<dbReference type="InterPro" id="IPR052389">
    <property type="entry name" value="Sec_Metab_Biosynth-Assoc"/>
</dbReference>
<dbReference type="SUPFAM" id="SSF54637">
    <property type="entry name" value="Thioesterase/thiol ester dehydrase-isomerase"/>
    <property type="match status" value="1"/>
</dbReference>
<comment type="caution">
    <text evidence="2">The sequence shown here is derived from an EMBL/GenBank/DDBJ whole genome shotgun (WGS) entry which is preliminary data.</text>
</comment>
<evidence type="ECO:0000313" key="2">
    <source>
        <dbReference type="EMBL" id="KAF7364836.1"/>
    </source>
</evidence>
<protein>
    <recommendedName>
        <fullName evidence="1">Acyl-CoA thioesterase-like N-terminal HotDog domain-containing protein</fullName>
    </recommendedName>
</protein>
<name>A0A8H6YV20_9AGAR</name>
<dbReference type="InterPro" id="IPR029069">
    <property type="entry name" value="HotDog_dom_sf"/>
</dbReference>
<dbReference type="InterPro" id="IPR042171">
    <property type="entry name" value="Acyl-CoA_hotdog"/>
</dbReference>
<dbReference type="PANTHER" id="PTHR38110">
    <property type="entry name" value="CHROMOSOME 23, WHOLE GENOME SHOTGUN SEQUENCE"/>
    <property type="match status" value="1"/>
</dbReference>